<reference evidence="1 3" key="1">
    <citation type="journal article" date="2017" name="Nature">
        <title>The sunflower genome provides insights into oil metabolism, flowering and Asterid evolution.</title>
        <authorList>
            <person name="Badouin H."/>
            <person name="Gouzy J."/>
            <person name="Grassa C.J."/>
            <person name="Murat F."/>
            <person name="Staton S.E."/>
            <person name="Cottret L."/>
            <person name="Lelandais-Briere C."/>
            <person name="Owens G.L."/>
            <person name="Carrere S."/>
            <person name="Mayjonade B."/>
            <person name="Legrand L."/>
            <person name="Gill N."/>
            <person name="Kane N.C."/>
            <person name="Bowers J.E."/>
            <person name="Hubner S."/>
            <person name="Bellec A."/>
            <person name="Berard A."/>
            <person name="Berges H."/>
            <person name="Blanchet N."/>
            <person name="Boniface M.C."/>
            <person name="Brunel D."/>
            <person name="Catrice O."/>
            <person name="Chaidir N."/>
            <person name="Claudel C."/>
            <person name="Donnadieu C."/>
            <person name="Faraut T."/>
            <person name="Fievet G."/>
            <person name="Helmstetter N."/>
            <person name="King M."/>
            <person name="Knapp S.J."/>
            <person name="Lai Z."/>
            <person name="Le Paslier M.C."/>
            <person name="Lippi Y."/>
            <person name="Lorenzon L."/>
            <person name="Mandel J.R."/>
            <person name="Marage G."/>
            <person name="Marchand G."/>
            <person name="Marquand E."/>
            <person name="Bret-Mestries E."/>
            <person name="Morien E."/>
            <person name="Nambeesan S."/>
            <person name="Nguyen T."/>
            <person name="Pegot-Espagnet P."/>
            <person name="Pouilly N."/>
            <person name="Raftis F."/>
            <person name="Sallet E."/>
            <person name="Schiex T."/>
            <person name="Thomas J."/>
            <person name="Vandecasteele C."/>
            <person name="Vares D."/>
            <person name="Vear F."/>
            <person name="Vautrin S."/>
            <person name="Crespi M."/>
            <person name="Mangin B."/>
            <person name="Burke J.M."/>
            <person name="Salse J."/>
            <person name="Munos S."/>
            <person name="Vincourt P."/>
            <person name="Rieseberg L.H."/>
            <person name="Langlade N.B."/>
        </authorList>
    </citation>
    <scope>NUCLEOTIDE SEQUENCE [LARGE SCALE GENOMIC DNA]</scope>
    <source>
        <strain evidence="3">cv. SF193</strain>
        <tissue evidence="1">Leaves</tissue>
    </source>
</reference>
<dbReference type="Gramene" id="mRNA:HanXRQr2_Chr01g0044341">
    <property type="protein sequence ID" value="mRNA:HanXRQr2_Chr01g0044341"/>
    <property type="gene ID" value="HanXRQr2_Chr01g0044341"/>
</dbReference>
<name>A0A251VSP9_HELAN</name>
<evidence type="ECO:0000313" key="3">
    <source>
        <dbReference type="Proteomes" id="UP000215914"/>
    </source>
</evidence>
<keyword evidence="3" id="KW-1185">Reference proteome</keyword>
<accession>A0A251VSP9</accession>
<organism evidence="2 3">
    <name type="scientific">Helianthus annuus</name>
    <name type="common">Common sunflower</name>
    <dbReference type="NCBI Taxonomy" id="4232"/>
    <lineage>
        <taxon>Eukaryota</taxon>
        <taxon>Viridiplantae</taxon>
        <taxon>Streptophyta</taxon>
        <taxon>Embryophyta</taxon>
        <taxon>Tracheophyta</taxon>
        <taxon>Spermatophyta</taxon>
        <taxon>Magnoliopsida</taxon>
        <taxon>eudicotyledons</taxon>
        <taxon>Gunneridae</taxon>
        <taxon>Pentapetalae</taxon>
        <taxon>asterids</taxon>
        <taxon>campanulids</taxon>
        <taxon>Asterales</taxon>
        <taxon>Asteraceae</taxon>
        <taxon>Asteroideae</taxon>
        <taxon>Heliantheae alliance</taxon>
        <taxon>Heliantheae</taxon>
        <taxon>Helianthus</taxon>
    </lineage>
</organism>
<proteinExistence type="predicted"/>
<evidence type="ECO:0000313" key="1">
    <source>
        <dbReference type="EMBL" id="KAF5824000.1"/>
    </source>
</evidence>
<dbReference type="EMBL" id="CM007890">
    <property type="protein sequence ID" value="OTG38454.1"/>
    <property type="molecule type" value="Genomic_DNA"/>
</dbReference>
<protein>
    <submittedName>
        <fullName evidence="2">Uncharacterized protein</fullName>
    </submittedName>
</protein>
<dbReference type="InParanoid" id="A0A251VSP9"/>
<reference evidence="1" key="3">
    <citation type="submission" date="2020-06" db="EMBL/GenBank/DDBJ databases">
        <title>Helianthus annuus Genome sequencing and assembly Release 2.</title>
        <authorList>
            <person name="Gouzy J."/>
            <person name="Langlade N."/>
            <person name="Munos S."/>
        </authorList>
    </citation>
    <scope>NUCLEOTIDE SEQUENCE</scope>
    <source>
        <tissue evidence="1">Leaves</tissue>
    </source>
</reference>
<evidence type="ECO:0000313" key="2">
    <source>
        <dbReference type="EMBL" id="OTG38454.1"/>
    </source>
</evidence>
<reference evidence="2" key="2">
    <citation type="submission" date="2017-02" db="EMBL/GenBank/DDBJ databases">
        <title>Sunflower complete genome.</title>
        <authorList>
            <person name="Langlade N."/>
            <person name="Munos S."/>
        </authorList>
    </citation>
    <scope>NUCLEOTIDE SEQUENCE [LARGE SCALE GENOMIC DNA]</scope>
    <source>
        <tissue evidence="2">Leaves</tissue>
    </source>
</reference>
<dbReference type="Proteomes" id="UP000215914">
    <property type="component" value="Chromosome 1"/>
</dbReference>
<dbReference type="AlphaFoldDB" id="A0A251VSP9"/>
<gene>
    <name evidence="2" type="ORF">HannXRQ_Chr01g0029891</name>
    <name evidence="1" type="ORF">HanXRQr2_Chr01g0044341</name>
</gene>
<dbReference type="EMBL" id="MNCJ02000316">
    <property type="protein sequence ID" value="KAF5824000.1"/>
    <property type="molecule type" value="Genomic_DNA"/>
</dbReference>
<sequence>MLCQCRAASFQKYMTDKYKKEEMTEKERIHNSEVVGQKLSNSRCHFMTVDS</sequence>